<feature type="compositionally biased region" description="Basic and acidic residues" evidence="1">
    <location>
        <begin position="66"/>
        <end position="83"/>
    </location>
</feature>
<sequence length="83" mass="8912">MSASFAKREVSHAHHLPSFTGTLLFATYQNIDTFLDRSSPHPSEQVLGLPASPPLQAAREACTHSLGDKDTSGMDDGNRCGLD</sequence>
<name>A0AAW1R6V2_9CHLO</name>
<gene>
    <name evidence="2" type="ORF">WJX72_003980</name>
</gene>
<comment type="caution">
    <text evidence="2">The sequence shown here is derived from an EMBL/GenBank/DDBJ whole genome shotgun (WGS) entry which is preliminary data.</text>
</comment>
<dbReference type="Proteomes" id="UP001489004">
    <property type="component" value="Unassembled WGS sequence"/>
</dbReference>
<accession>A0AAW1R6V2</accession>
<protein>
    <submittedName>
        <fullName evidence="2">Uncharacterized protein</fullName>
    </submittedName>
</protein>
<dbReference type="AlphaFoldDB" id="A0AAW1R6V2"/>
<organism evidence="2 3">
    <name type="scientific">[Myrmecia] bisecta</name>
    <dbReference type="NCBI Taxonomy" id="41462"/>
    <lineage>
        <taxon>Eukaryota</taxon>
        <taxon>Viridiplantae</taxon>
        <taxon>Chlorophyta</taxon>
        <taxon>core chlorophytes</taxon>
        <taxon>Trebouxiophyceae</taxon>
        <taxon>Trebouxiales</taxon>
        <taxon>Trebouxiaceae</taxon>
        <taxon>Myrmecia</taxon>
    </lineage>
</organism>
<dbReference type="EMBL" id="JALJOR010000001">
    <property type="protein sequence ID" value="KAK9829116.1"/>
    <property type="molecule type" value="Genomic_DNA"/>
</dbReference>
<feature type="region of interest" description="Disordered" evidence="1">
    <location>
        <begin position="62"/>
        <end position="83"/>
    </location>
</feature>
<proteinExistence type="predicted"/>
<reference evidence="2 3" key="1">
    <citation type="journal article" date="2024" name="Nat. Commun.">
        <title>Phylogenomics reveals the evolutionary origins of lichenization in chlorophyte algae.</title>
        <authorList>
            <person name="Puginier C."/>
            <person name="Libourel C."/>
            <person name="Otte J."/>
            <person name="Skaloud P."/>
            <person name="Haon M."/>
            <person name="Grisel S."/>
            <person name="Petersen M."/>
            <person name="Berrin J.G."/>
            <person name="Delaux P.M."/>
            <person name="Dal Grande F."/>
            <person name="Keller J."/>
        </authorList>
    </citation>
    <scope>NUCLEOTIDE SEQUENCE [LARGE SCALE GENOMIC DNA]</scope>
    <source>
        <strain evidence="2 3">SAG 2043</strain>
    </source>
</reference>
<evidence type="ECO:0000313" key="2">
    <source>
        <dbReference type="EMBL" id="KAK9829116.1"/>
    </source>
</evidence>
<keyword evidence="3" id="KW-1185">Reference proteome</keyword>
<evidence type="ECO:0000256" key="1">
    <source>
        <dbReference type="SAM" id="MobiDB-lite"/>
    </source>
</evidence>
<evidence type="ECO:0000313" key="3">
    <source>
        <dbReference type="Proteomes" id="UP001489004"/>
    </source>
</evidence>